<organism evidence="1 2">
    <name type="scientific">Rathayibacter rathayi</name>
    <name type="common">Corynebacterium rathayi</name>
    <dbReference type="NCBI Taxonomy" id="33887"/>
    <lineage>
        <taxon>Bacteria</taxon>
        <taxon>Bacillati</taxon>
        <taxon>Actinomycetota</taxon>
        <taxon>Actinomycetes</taxon>
        <taxon>Micrococcales</taxon>
        <taxon>Microbacteriaceae</taxon>
        <taxon>Rathayibacter</taxon>
    </lineage>
</organism>
<name>A0ABD6W5R6_RATRA</name>
<sequence length="472" mass="49310">MPKKTRDVIVASSDWTVPSEDGVHRRTIVKGAAWTVPVVAVSMATPAAAASKTPTLKFTQASYSGTGCGTITGVQVKRTTDGTTADPGKTVTVTLANGYTFADGTTTYSGTTDANGLISLPNIKVPAQGGDSTFKASSDTLAATAPVKSTKKTTIRQYADKKYTDYANIPGATSLEAGYDSGNAGAPFVLTTDGTLYTRDGTKVASDVKDYSAYLNGTTNGAYYIDSKGVVKQYQGTTTTTYRTITDATEIKVGYDSGSAGAPYILTSDGTLYLLDGATNDPIKVATGVKDFSPYLNGKENGVFYIGTDGVVKKYAGGTTTTYPTITDASVIKASYDKGNAGAPYILTTDGTLYLIDGTNTPIKVATDVKDFSPYLNGTSNGVYYIDSDGVVKQYAGGKTTTYSTITNASVIKTSYDKGNAGAPYILTTDGILYLLNGVDDPTKVATNVADFSPYLNGTSNGVYYIENATKC</sequence>
<evidence type="ECO:0008006" key="3">
    <source>
        <dbReference type="Google" id="ProtNLM"/>
    </source>
</evidence>
<dbReference type="EMBL" id="PSUL01000039">
    <property type="protein sequence ID" value="PPF10765.1"/>
    <property type="molecule type" value="Genomic_DNA"/>
</dbReference>
<reference evidence="1 2" key="1">
    <citation type="submission" date="2018-02" db="EMBL/GenBank/DDBJ databases">
        <title>Bacteriophage NCPPB3778 and a type I-E CRISPR drive the evolution of the US Biological Select Agent, Rathayibacter toxicus.</title>
        <authorList>
            <person name="Davis E.W.II."/>
            <person name="Tabima J.F."/>
            <person name="Weisberg A.J."/>
            <person name="Lopes L.D."/>
            <person name="Wiseman M.S."/>
            <person name="Wiseman M.S."/>
            <person name="Pupko T."/>
            <person name="Belcher M.S."/>
            <person name="Sechler A.J."/>
            <person name="Tancos M.A."/>
            <person name="Schroeder B.K."/>
            <person name="Murray T.D."/>
            <person name="Luster D.G."/>
            <person name="Schneider W.L."/>
            <person name="Rogers E."/>
            <person name="Andreote F.D."/>
            <person name="Grunwald N.J."/>
            <person name="Putnam M.L."/>
            <person name="Chang J.H."/>
        </authorList>
    </citation>
    <scope>NUCLEOTIDE SEQUENCE [LARGE SCALE GENOMIC DNA]</scope>
    <source>
        <strain evidence="1 2">AY1I9</strain>
    </source>
</reference>
<accession>A0ABD6W5R6</accession>
<dbReference type="InterPro" id="IPR006311">
    <property type="entry name" value="TAT_signal"/>
</dbReference>
<dbReference type="Proteomes" id="UP000237881">
    <property type="component" value="Unassembled WGS sequence"/>
</dbReference>
<comment type="caution">
    <text evidence="1">The sequence shown here is derived from an EMBL/GenBank/DDBJ whole genome shotgun (WGS) entry which is preliminary data.</text>
</comment>
<dbReference type="PROSITE" id="PS51318">
    <property type="entry name" value="TAT"/>
    <property type="match status" value="1"/>
</dbReference>
<gene>
    <name evidence="1" type="ORF">C5C04_12840</name>
</gene>
<protein>
    <recommendedName>
        <fullName evidence="3">Big-1 domain-containing protein</fullName>
    </recommendedName>
</protein>
<evidence type="ECO:0000313" key="1">
    <source>
        <dbReference type="EMBL" id="PPF10765.1"/>
    </source>
</evidence>
<evidence type="ECO:0000313" key="2">
    <source>
        <dbReference type="Proteomes" id="UP000237881"/>
    </source>
</evidence>
<dbReference type="AlphaFoldDB" id="A0ABD6W5R6"/>
<dbReference type="RefSeq" id="WP_104262160.1">
    <property type="nucleotide sequence ID" value="NZ_PSUL01000039.1"/>
</dbReference>
<proteinExistence type="predicted"/>